<protein>
    <submittedName>
        <fullName evidence="1">Uncharacterized protein</fullName>
    </submittedName>
</protein>
<name>A0ACB9HMI6_9ASTR</name>
<sequence length="235" mass="26883">MKIFSWVHRHFLHKVAKKDIDDDKVALLDQNESFAAGCDGWKEGILAIGTLGVDLFQDFKTKEDTFMNNDQVLFFNDDEMECPLVRKASKHGFDHVEKQDLSQCDGVAKPNNHQLDVVVKEYSMKITKSGERTTLADLLRVDSEKNLFKSYNELSDDQKIKAPYHDDDDNNNNTSIESIKSFLISKGKKKLGKDDSAQPIKKTKQLMRKMLRKKIHPDIGIQKESPSQEMNVHAT</sequence>
<keyword evidence="2" id="KW-1185">Reference proteome</keyword>
<proteinExistence type="predicted"/>
<reference evidence="1 2" key="2">
    <citation type="journal article" date="2022" name="Mol. Ecol. Resour.">
        <title>The genomes of chicory, endive, great burdock and yacon provide insights into Asteraceae paleo-polyploidization history and plant inulin production.</title>
        <authorList>
            <person name="Fan W."/>
            <person name="Wang S."/>
            <person name="Wang H."/>
            <person name="Wang A."/>
            <person name="Jiang F."/>
            <person name="Liu H."/>
            <person name="Zhao H."/>
            <person name="Xu D."/>
            <person name="Zhang Y."/>
        </authorList>
    </citation>
    <scope>NUCLEOTIDE SEQUENCE [LARGE SCALE GENOMIC DNA]</scope>
    <source>
        <strain evidence="2">cv. Yunnan</strain>
        <tissue evidence="1">Leaves</tissue>
    </source>
</reference>
<comment type="caution">
    <text evidence="1">The sequence shown here is derived from an EMBL/GenBank/DDBJ whole genome shotgun (WGS) entry which is preliminary data.</text>
</comment>
<organism evidence="1 2">
    <name type="scientific">Smallanthus sonchifolius</name>
    <dbReference type="NCBI Taxonomy" id="185202"/>
    <lineage>
        <taxon>Eukaryota</taxon>
        <taxon>Viridiplantae</taxon>
        <taxon>Streptophyta</taxon>
        <taxon>Embryophyta</taxon>
        <taxon>Tracheophyta</taxon>
        <taxon>Spermatophyta</taxon>
        <taxon>Magnoliopsida</taxon>
        <taxon>eudicotyledons</taxon>
        <taxon>Gunneridae</taxon>
        <taxon>Pentapetalae</taxon>
        <taxon>asterids</taxon>
        <taxon>campanulids</taxon>
        <taxon>Asterales</taxon>
        <taxon>Asteraceae</taxon>
        <taxon>Asteroideae</taxon>
        <taxon>Heliantheae alliance</taxon>
        <taxon>Millerieae</taxon>
        <taxon>Smallanthus</taxon>
    </lineage>
</organism>
<dbReference type="Proteomes" id="UP001056120">
    <property type="component" value="Linkage Group LG12"/>
</dbReference>
<dbReference type="EMBL" id="CM042029">
    <property type="protein sequence ID" value="KAI3796481.1"/>
    <property type="molecule type" value="Genomic_DNA"/>
</dbReference>
<reference evidence="2" key="1">
    <citation type="journal article" date="2022" name="Mol. Ecol. Resour.">
        <title>The genomes of chicory, endive, great burdock and yacon provide insights into Asteraceae palaeo-polyploidization history and plant inulin production.</title>
        <authorList>
            <person name="Fan W."/>
            <person name="Wang S."/>
            <person name="Wang H."/>
            <person name="Wang A."/>
            <person name="Jiang F."/>
            <person name="Liu H."/>
            <person name="Zhao H."/>
            <person name="Xu D."/>
            <person name="Zhang Y."/>
        </authorList>
    </citation>
    <scope>NUCLEOTIDE SEQUENCE [LARGE SCALE GENOMIC DNA]</scope>
    <source>
        <strain evidence="2">cv. Yunnan</strain>
    </source>
</reference>
<accession>A0ACB9HMI6</accession>
<evidence type="ECO:0000313" key="2">
    <source>
        <dbReference type="Proteomes" id="UP001056120"/>
    </source>
</evidence>
<gene>
    <name evidence="1" type="ORF">L1987_39152</name>
</gene>
<evidence type="ECO:0000313" key="1">
    <source>
        <dbReference type="EMBL" id="KAI3796481.1"/>
    </source>
</evidence>